<protein>
    <submittedName>
        <fullName evidence="2">DNA-directed RNA polymerase specialized sigma24 family protein</fullName>
    </submittedName>
</protein>
<evidence type="ECO:0000259" key="1">
    <source>
        <dbReference type="Pfam" id="PF04542"/>
    </source>
</evidence>
<proteinExistence type="predicted"/>
<evidence type="ECO:0000313" key="3">
    <source>
        <dbReference type="Proteomes" id="UP001549119"/>
    </source>
</evidence>
<organism evidence="2 3">
    <name type="scientific">Methylobacterium radiotolerans</name>
    <dbReference type="NCBI Taxonomy" id="31998"/>
    <lineage>
        <taxon>Bacteria</taxon>
        <taxon>Pseudomonadati</taxon>
        <taxon>Pseudomonadota</taxon>
        <taxon>Alphaproteobacteria</taxon>
        <taxon>Hyphomicrobiales</taxon>
        <taxon>Methylobacteriaceae</taxon>
        <taxon>Methylobacterium</taxon>
    </lineage>
</organism>
<dbReference type="InterPro" id="IPR013325">
    <property type="entry name" value="RNA_pol_sigma_r2"/>
</dbReference>
<dbReference type="Pfam" id="PF04542">
    <property type="entry name" value="Sigma70_r2"/>
    <property type="match status" value="1"/>
</dbReference>
<keyword evidence="3" id="KW-1185">Reference proteome</keyword>
<keyword evidence="2" id="KW-0240">DNA-directed RNA polymerase</keyword>
<name>A0ABV2NUR4_9HYPH</name>
<accession>A0ABV2NUR4</accession>
<dbReference type="EMBL" id="JBEPNW010000008">
    <property type="protein sequence ID" value="MET3870060.1"/>
    <property type="molecule type" value="Genomic_DNA"/>
</dbReference>
<dbReference type="SUPFAM" id="SSF88946">
    <property type="entry name" value="Sigma2 domain of RNA polymerase sigma factors"/>
    <property type="match status" value="1"/>
</dbReference>
<dbReference type="GO" id="GO:0000428">
    <property type="term" value="C:DNA-directed RNA polymerase complex"/>
    <property type="evidence" value="ECO:0007669"/>
    <property type="project" value="UniProtKB-KW"/>
</dbReference>
<sequence length="208" mass="23174">MRDTHPIQWGDWSKVVERSAYRYLKRAHAAGARTVLLADLVSELSLAWVIARDKFDPTKGVPFGAYLQLGMRNHINAWIDRQIGHSNALDLDEDHGDEDGSDLHEVIADGSPLQDDVLGDAQEFERNIALLSPEARQFVELLANPPPALYEEMTAIQARAEFANARGIRTGVPSHITGSLVLDLMGADRVERNRIYGEVKGLARQILR</sequence>
<gene>
    <name evidence="2" type="ORF">ABIC20_007445</name>
</gene>
<reference evidence="2 3" key="1">
    <citation type="submission" date="2024-06" db="EMBL/GenBank/DDBJ databases">
        <title>Genomics of switchgrass bacterial isolates.</title>
        <authorList>
            <person name="Shade A."/>
        </authorList>
    </citation>
    <scope>NUCLEOTIDE SEQUENCE [LARGE SCALE GENOMIC DNA]</scope>
    <source>
        <strain evidence="2 3">PvP084</strain>
    </source>
</reference>
<dbReference type="InterPro" id="IPR007627">
    <property type="entry name" value="RNA_pol_sigma70_r2"/>
</dbReference>
<evidence type="ECO:0000313" key="2">
    <source>
        <dbReference type="EMBL" id="MET3870060.1"/>
    </source>
</evidence>
<keyword evidence="2" id="KW-0804">Transcription</keyword>
<feature type="domain" description="RNA polymerase sigma-70 region 2" evidence="1">
    <location>
        <begin position="16"/>
        <end position="76"/>
    </location>
</feature>
<dbReference type="Gene3D" id="1.10.1740.10">
    <property type="match status" value="1"/>
</dbReference>
<comment type="caution">
    <text evidence="2">The sequence shown here is derived from an EMBL/GenBank/DDBJ whole genome shotgun (WGS) entry which is preliminary data.</text>
</comment>
<dbReference type="Proteomes" id="UP001549119">
    <property type="component" value="Unassembled WGS sequence"/>
</dbReference>
<dbReference type="RefSeq" id="WP_209651172.1">
    <property type="nucleotide sequence ID" value="NZ_JBEPNV010000005.1"/>
</dbReference>